<evidence type="ECO:0000313" key="2">
    <source>
        <dbReference type="EMBL" id="QDV87522.1"/>
    </source>
</evidence>
<protein>
    <submittedName>
        <fullName evidence="2">Uncharacterized protein</fullName>
    </submittedName>
</protein>
<dbReference type="EMBL" id="CP036432">
    <property type="protein sequence ID" value="QDV87522.1"/>
    <property type="molecule type" value="Genomic_DNA"/>
</dbReference>
<reference evidence="2 3" key="1">
    <citation type="submission" date="2019-02" db="EMBL/GenBank/DDBJ databases">
        <title>Deep-cultivation of Planctomycetes and their phenomic and genomic characterization uncovers novel biology.</title>
        <authorList>
            <person name="Wiegand S."/>
            <person name="Jogler M."/>
            <person name="Boedeker C."/>
            <person name="Pinto D."/>
            <person name="Vollmers J."/>
            <person name="Rivas-Marin E."/>
            <person name="Kohn T."/>
            <person name="Peeters S.H."/>
            <person name="Heuer A."/>
            <person name="Rast P."/>
            <person name="Oberbeckmann S."/>
            <person name="Bunk B."/>
            <person name="Jeske O."/>
            <person name="Meyerdierks A."/>
            <person name="Storesund J.E."/>
            <person name="Kallscheuer N."/>
            <person name="Luecker S."/>
            <person name="Lage O.M."/>
            <person name="Pohl T."/>
            <person name="Merkel B.J."/>
            <person name="Hornburger P."/>
            <person name="Mueller R.-W."/>
            <person name="Bruemmer F."/>
            <person name="Labrenz M."/>
            <person name="Spormann A.M."/>
            <person name="Op den Camp H."/>
            <person name="Overmann J."/>
            <person name="Amann R."/>
            <person name="Jetten M.S.M."/>
            <person name="Mascher T."/>
            <person name="Medema M.H."/>
            <person name="Devos D.P."/>
            <person name="Kaster A.-K."/>
            <person name="Ovreas L."/>
            <person name="Rohde M."/>
            <person name="Galperin M.Y."/>
            <person name="Jogler C."/>
        </authorList>
    </citation>
    <scope>NUCLEOTIDE SEQUENCE [LARGE SCALE GENOMIC DNA]</scope>
    <source>
        <strain evidence="2 3">TBK1r</strain>
    </source>
</reference>
<accession>A0ABX5Y0P2</accession>
<feature type="region of interest" description="Disordered" evidence="1">
    <location>
        <begin position="38"/>
        <end position="70"/>
    </location>
</feature>
<organism evidence="2 3">
    <name type="scientific">Stieleria magnilauensis</name>
    <dbReference type="NCBI Taxonomy" id="2527963"/>
    <lineage>
        <taxon>Bacteria</taxon>
        <taxon>Pseudomonadati</taxon>
        <taxon>Planctomycetota</taxon>
        <taxon>Planctomycetia</taxon>
        <taxon>Pirellulales</taxon>
        <taxon>Pirellulaceae</taxon>
        <taxon>Stieleria</taxon>
    </lineage>
</organism>
<dbReference type="RefSeq" id="WP_419580571.1">
    <property type="nucleotide sequence ID" value="NZ_CP036432.1"/>
</dbReference>
<name>A0ABX5Y0P2_9BACT</name>
<proteinExistence type="predicted"/>
<gene>
    <name evidence="2" type="ORF">TBK1r_65530</name>
</gene>
<sequence length="70" mass="7370">MTKNPILDELHATRERLLAESGGTVTGLLDRLRADQAASKRPVFKPANHAMQRSGGGDVSAGGESTPATR</sequence>
<evidence type="ECO:0000313" key="3">
    <source>
        <dbReference type="Proteomes" id="UP000318081"/>
    </source>
</evidence>
<keyword evidence="3" id="KW-1185">Reference proteome</keyword>
<evidence type="ECO:0000256" key="1">
    <source>
        <dbReference type="SAM" id="MobiDB-lite"/>
    </source>
</evidence>
<dbReference type="Proteomes" id="UP000318081">
    <property type="component" value="Chromosome"/>
</dbReference>